<evidence type="ECO:0000313" key="1">
    <source>
        <dbReference type="EMBL" id="SUV15342.1"/>
    </source>
</evidence>
<dbReference type="EMBL" id="UFSZ01000001">
    <property type="protein sequence ID" value="SUV15342.1"/>
    <property type="molecule type" value="Genomic_DNA"/>
</dbReference>
<organism evidence="1 2">
    <name type="scientific">Lysinibacillus sphaericus</name>
    <name type="common">Bacillus sphaericus</name>
    <dbReference type="NCBI Taxonomy" id="1421"/>
    <lineage>
        <taxon>Bacteria</taxon>
        <taxon>Bacillati</taxon>
        <taxon>Bacillota</taxon>
        <taxon>Bacilli</taxon>
        <taxon>Bacillales</taxon>
        <taxon>Bacillaceae</taxon>
        <taxon>Lysinibacillus</taxon>
    </lineage>
</organism>
<proteinExistence type="predicted"/>
<reference evidence="1 2" key="1">
    <citation type="submission" date="2018-06" db="EMBL/GenBank/DDBJ databases">
        <authorList>
            <consortium name="Pathogen Informatics"/>
            <person name="Doyle S."/>
        </authorList>
    </citation>
    <scope>NUCLEOTIDE SEQUENCE [LARGE SCALE GENOMIC DNA]</scope>
    <source>
        <strain evidence="1 2">NCTC10338</strain>
    </source>
</reference>
<name>A0AAJ4ZSA7_LYSSH</name>
<protein>
    <submittedName>
        <fullName evidence="1">Uncharacterized protein</fullName>
    </submittedName>
</protein>
<dbReference type="AlphaFoldDB" id="A0AAJ4ZSA7"/>
<dbReference type="Proteomes" id="UP000255295">
    <property type="component" value="Unassembled WGS sequence"/>
</dbReference>
<accession>A0AAJ4ZSA7</accession>
<comment type="caution">
    <text evidence="1">The sequence shown here is derived from an EMBL/GenBank/DDBJ whole genome shotgun (WGS) entry which is preliminary data.</text>
</comment>
<gene>
    <name evidence="1" type="ORF">NCTC10338_00406</name>
</gene>
<evidence type="ECO:0000313" key="2">
    <source>
        <dbReference type="Proteomes" id="UP000255295"/>
    </source>
</evidence>
<sequence>MNKKEVKLLIEFINLKNKAIKTGKDSNELMLLFEKLNRNLNISK</sequence>